<name>A0A2D2CUX6_METT3</name>
<dbReference type="STRING" id="595536.GCA_000178815_00896"/>
<dbReference type="Proteomes" id="UP000230709">
    <property type="component" value="Chromosome"/>
</dbReference>
<gene>
    <name evidence="1" type="ORF">CQW49_00240</name>
</gene>
<evidence type="ECO:0000313" key="1">
    <source>
        <dbReference type="EMBL" id="ATQ66494.1"/>
    </source>
</evidence>
<sequence length="99" mass="10680">MNTANLQLEGLYATLTALFGALRDKGLMQPEEIDALLAGVETRLACDPNRPRELRDANIDAICFPARFLRVALAGGAVGKDVPFSELAARVGRGKPERD</sequence>
<protein>
    <submittedName>
        <fullName evidence="1">Uncharacterized protein</fullName>
    </submittedName>
</protein>
<accession>A0A2D2CUX6</accession>
<dbReference type="AlphaFoldDB" id="A0A2D2CUX6"/>
<keyword evidence="2" id="KW-1185">Reference proteome</keyword>
<evidence type="ECO:0000313" key="2">
    <source>
        <dbReference type="Proteomes" id="UP000230709"/>
    </source>
</evidence>
<proteinExistence type="predicted"/>
<reference evidence="2" key="1">
    <citation type="submission" date="2017-10" db="EMBL/GenBank/DDBJ databases">
        <title>Completed PacBio SMRT sequence of Methylosinus trichosporium OB3b reveals presence of a third large plasmid.</title>
        <authorList>
            <person name="Charles T.C."/>
            <person name="Lynch M.D.J."/>
            <person name="Heil J.R."/>
            <person name="Cheng J."/>
        </authorList>
    </citation>
    <scope>NUCLEOTIDE SEQUENCE [LARGE SCALE GENOMIC DNA]</scope>
    <source>
        <strain evidence="2">OB3b</strain>
    </source>
</reference>
<dbReference type="KEGG" id="mtw:CQW49_00240"/>
<dbReference type="EMBL" id="CP023737">
    <property type="protein sequence ID" value="ATQ66494.1"/>
    <property type="molecule type" value="Genomic_DNA"/>
</dbReference>
<organism evidence="1 2">
    <name type="scientific">Methylosinus trichosporium (strain ATCC 35070 / NCIMB 11131 / UNIQEM 75 / OB3b)</name>
    <dbReference type="NCBI Taxonomy" id="595536"/>
    <lineage>
        <taxon>Bacteria</taxon>
        <taxon>Pseudomonadati</taxon>
        <taxon>Pseudomonadota</taxon>
        <taxon>Alphaproteobacteria</taxon>
        <taxon>Hyphomicrobiales</taxon>
        <taxon>Methylocystaceae</taxon>
        <taxon>Methylosinus</taxon>
    </lineage>
</organism>
<dbReference type="RefSeq" id="WP_003611264.1">
    <property type="nucleotide sequence ID" value="NZ_ADVE02000001.1"/>
</dbReference>